<dbReference type="PROSITE" id="PS00086">
    <property type="entry name" value="CYTOCHROME_P450"/>
    <property type="match status" value="1"/>
</dbReference>
<comment type="similarity">
    <text evidence="3 13">Belongs to the cytochrome P450 family.</text>
</comment>
<dbReference type="Pfam" id="PF00067">
    <property type="entry name" value="p450"/>
    <property type="match status" value="1"/>
</dbReference>
<keyword evidence="10 13" id="KW-0503">Monooxygenase</keyword>
<evidence type="ECO:0000256" key="12">
    <source>
        <dbReference type="PIRSR" id="PIRSR602401-1"/>
    </source>
</evidence>
<dbReference type="InterPro" id="IPR036396">
    <property type="entry name" value="Cyt_P450_sf"/>
</dbReference>
<evidence type="ECO:0000256" key="4">
    <source>
        <dbReference type="ARBA" id="ARBA00022617"/>
    </source>
</evidence>
<comment type="subcellular location">
    <subcellularLocation>
        <location evidence="2">Membrane</location>
        <topology evidence="2">Single-pass membrane protein</topology>
    </subcellularLocation>
</comment>
<evidence type="ECO:0000256" key="14">
    <source>
        <dbReference type="SAM" id="Phobius"/>
    </source>
</evidence>
<organism evidence="15 16">
    <name type="scientific">Aulographum hederae CBS 113979</name>
    <dbReference type="NCBI Taxonomy" id="1176131"/>
    <lineage>
        <taxon>Eukaryota</taxon>
        <taxon>Fungi</taxon>
        <taxon>Dikarya</taxon>
        <taxon>Ascomycota</taxon>
        <taxon>Pezizomycotina</taxon>
        <taxon>Dothideomycetes</taxon>
        <taxon>Pleosporomycetidae</taxon>
        <taxon>Aulographales</taxon>
        <taxon>Aulographaceae</taxon>
    </lineage>
</organism>
<evidence type="ECO:0000256" key="5">
    <source>
        <dbReference type="ARBA" id="ARBA00022692"/>
    </source>
</evidence>
<dbReference type="PANTHER" id="PTHR24305">
    <property type="entry name" value="CYTOCHROME P450"/>
    <property type="match status" value="1"/>
</dbReference>
<dbReference type="GO" id="GO:0009403">
    <property type="term" value="P:toxin biosynthetic process"/>
    <property type="evidence" value="ECO:0007669"/>
    <property type="project" value="UniProtKB-ARBA"/>
</dbReference>
<evidence type="ECO:0000313" key="16">
    <source>
        <dbReference type="Proteomes" id="UP000800041"/>
    </source>
</evidence>
<evidence type="ECO:0000256" key="8">
    <source>
        <dbReference type="ARBA" id="ARBA00023002"/>
    </source>
</evidence>
<dbReference type="InterPro" id="IPR017972">
    <property type="entry name" value="Cyt_P450_CS"/>
</dbReference>
<keyword evidence="11 14" id="KW-0472">Membrane</keyword>
<dbReference type="InterPro" id="IPR050121">
    <property type="entry name" value="Cytochrome_P450_monoxygenase"/>
</dbReference>
<keyword evidence="4 12" id="KW-0349">Heme</keyword>
<dbReference type="EMBL" id="ML977137">
    <property type="protein sequence ID" value="KAF1992220.1"/>
    <property type="molecule type" value="Genomic_DNA"/>
</dbReference>
<keyword evidence="8 13" id="KW-0560">Oxidoreductase</keyword>
<proteinExistence type="inferred from homology"/>
<protein>
    <submittedName>
        <fullName evidence="15">Cytochrome protein</fullName>
    </submittedName>
</protein>
<keyword evidence="16" id="KW-1185">Reference proteome</keyword>
<feature type="binding site" description="axial binding residue" evidence="12">
    <location>
        <position position="444"/>
    </location>
    <ligand>
        <name>heme</name>
        <dbReference type="ChEBI" id="CHEBI:30413"/>
    </ligand>
    <ligandPart>
        <name>Fe</name>
        <dbReference type="ChEBI" id="CHEBI:18248"/>
    </ligandPart>
</feature>
<keyword evidence="6 12" id="KW-0479">Metal-binding</keyword>
<evidence type="ECO:0000256" key="7">
    <source>
        <dbReference type="ARBA" id="ARBA00022989"/>
    </source>
</evidence>
<gene>
    <name evidence="15" type="ORF">K402DRAFT_458665</name>
</gene>
<dbReference type="InterPro" id="IPR001128">
    <property type="entry name" value="Cyt_P450"/>
</dbReference>
<dbReference type="GO" id="GO:0016020">
    <property type="term" value="C:membrane"/>
    <property type="evidence" value="ECO:0007669"/>
    <property type="project" value="UniProtKB-SubCell"/>
</dbReference>
<evidence type="ECO:0000256" key="1">
    <source>
        <dbReference type="ARBA" id="ARBA00001971"/>
    </source>
</evidence>
<dbReference type="GO" id="GO:0020037">
    <property type="term" value="F:heme binding"/>
    <property type="evidence" value="ECO:0007669"/>
    <property type="project" value="InterPro"/>
</dbReference>
<reference evidence="15" key="1">
    <citation type="journal article" date="2020" name="Stud. Mycol.">
        <title>101 Dothideomycetes genomes: a test case for predicting lifestyles and emergence of pathogens.</title>
        <authorList>
            <person name="Haridas S."/>
            <person name="Albert R."/>
            <person name="Binder M."/>
            <person name="Bloem J."/>
            <person name="Labutti K."/>
            <person name="Salamov A."/>
            <person name="Andreopoulos B."/>
            <person name="Baker S."/>
            <person name="Barry K."/>
            <person name="Bills G."/>
            <person name="Bluhm B."/>
            <person name="Cannon C."/>
            <person name="Castanera R."/>
            <person name="Culley D."/>
            <person name="Daum C."/>
            <person name="Ezra D."/>
            <person name="Gonzalez J."/>
            <person name="Henrissat B."/>
            <person name="Kuo A."/>
            <person name="Liang C."/>
            <person name="Lipzen A."/>
            <person name="Lutzoni F."/>
            <person name="Magnuson J."/>
            <person name="Mondo S."/>
            <person name="Nolan M."/>
            <person name="Ohm R."/>
            <person name="Pangilinan J."/>
            <person name="Park H.-J."/>
            <person name="Ramirez L."/>
            <person name="Alfaro M."/>
            <person name="Sun H."/>
            <person name="Tritt A."/>
            <person name="Yoshinaga Y."/>
            <person name="Zwiers L.-H."/>
            <person name="Turgeon B."/>
            <person name="Goodwin S."/>
            <person name="Spatafora J."/>
            <person name="Crous P."/>
            <person name="Grigoriev I."/>
        </authorList>
    </citation>
    <scope>NUCLEOTIDE SEQUENCE</scope>
    <source>
        <strain evidence="15">CBS 113979</strain>
    </source>
</reference>
<keyword evidence="5 14" id="KW-0812">Transmembrane</keyword>
<keyword evidence="7 14" id="KW-1133">Transmembrane helix</keyword>
<evidence type="ECO:0000256" key="11">
    <source>
        <dbReference type="ARBA" id="ARBA00023136"/>
    </source>
</evidence>
<dbReference type="FunFam" id="1.10.630.10:FF:000047">
    <property type="entry name" value="Cytochrome P450 monooxygenase"/>
    <property type="match status" value="1"/>
</dbReference>
<dbReference type="PRINTS" id="PR00463">
    <property type="entry name" value="EP450I"/>
</dbReference>
<evidence type="ECO:0000313" key="15">
    <source>
        <dbReference type="EMBL" id="KAF1992220.1"/>
    </source>
</evidence>
<sequence length="501" mass="57282">MAPTGLIIASLVGAWFMYQIGYMIYNVYFHPLRKFPGPKLRAASQLIPFYHMLRGNMDIEMRKLHAQYGEVVRHKPDGVSFITAQAFKDVYGQYGSNSVPKDHHLYQNQDGEAADIVTAINDEDHSRLRRALAHAFSEKALREQEGYIKEYIDLLIEKLKGFAASGKAADLVAWYNFTTFDLIGDLAFGKSFGCLANNQYHSFVGFIFDSLPAFPWMVVMREYPVIQMMLPFIMPKSAKEGSNNVNKYSNSTLDARLQRGVNQERRDFFWYVLRGKDEKTKVSDEELKHTAKTLIFAGSETTATLLSGVTYWLCRTPDAMKKVTEEVRAAFQAEDEINVINATNRLPYLLACIDEGFRMYPPVPGGLPRRTKKGKTTMIDRWEVPGDTNVSVHQTAAYWSPLNFNRADEYHPERFQPGWDAPDSPWKDDNKAVINPFSLGPRNCVGKNLAYAEMRLVLARMLWNFDMELLPESKGWVYGQKAYGLWHKPTMNVKLSLRKRG</sequence>
<accession>A0A6G1HGS0</accession>
<evidence type="ECO:0000256" key="10">
    <source>
        <dbReference type="ARBA" id="ARBA00023033"/>
    </source>
</evidence>
<dbReference type="SUPFAM" id="SSF48264">
    <property type="entry name" value="Cytochrome P450"/>
    <property type="match status" value="1"/>
</dbReference>
<feature type="transmembrane region" description="Helical" evidence="14">
    <location>
        <begin position="6"/>
        <end position="25"/>
    </location>
</feature>
<dbReference type="GO" id="GO:0004497">
    <property type="term" value="F:monooxygenase activity"/>
    <property type="evidence" value="ECO:0007669"/>
    <property type="project" value="UniProtKB-KW"/>
</dbReference>
<dbReference type="GO" id="GO:0016705">
    <property type="term" value="F:oxidoreductase activity, acting on paired donors, with incorporation or reduction of molecular oxygen"/>
    <property type="evidence" value="ECO:0007669"/>
    <property type="project" value="InterPro"/>
</dbReference>
<dbReference type="GO" id="GO:0005506">
    <property type="term" value="F:iron ion binding"/>
    <property type="evidence" value="ECO:0007669"/>
    <property type="project" value="InterPro"/>
</dbReference>
<evidence type="ECO:0000256" key="2">
    <source>
        <dbReference type="ARBA" id="ARBA00004167"/>
    </source>
</evidence>
<dbReference type="CDD" id="cd11058">
    <property type="entry name" value="CYP60B-like"/>
    <property type="match status" value="1"/>
</dbReference>
<dbReference type="OrthoDB" id="1470350at2759"/>
<dbReference type="AlphaFoldDB" id="A0A6G1HGS0"/>
<evidence type="ECO:0000256" key="6">
    <source>
        <dbReference type="ARBA" id="ARBA00022723"/>
    </source>
</evidence>
<dbReference type="PRINTS" id="PR00385">
    <property type="entry name" value="P450"/>
</dbReference>
<dbReference type="InterPro" id="IPR002401">
    <property type="entry name" value="Cyt_P450_E_grp-I"/>
</dbReference>
<evidence type="ECO:0000256" key="9">
    <source>
        <dbReference type="ARBA" id="ARBA00023004"/>
    </source>
</evidence>
<dbReference type="Gene3D" id="1.10.630.10">
    <property type="entry name" value="Cytochrome P450"/>
    <property type="match status" value="1"/>
</dbReference>
<keyword evidence="9 12" id="KW-0408">Iron</keyword>
<dbReference type="Proteomes" id="UP000800041">
    <property type="component" value="Unassembled WGS sequence"/>
</dbReference>
<evidence type="ECO:0000256" key="13">
    <source>
        <dbReference type="RuleBase" id="RU000461"/>
    </source>
</evidence>
<dbReference type="PANTHER" id="PTHR24305:SF29">
    <property type="entry name" value="BENZOATE-PARA-HYDROXYLASE"/>
    <property type="match status" value="1"/>
</dbReference>
<comment type="cofactor">
    <cofactor evidence="1 12">
        <name>heme</name>
        <dbReference type="ChEBI" id="CHEBI:30413"/>
    </cofactor>
</comment>
<evidence type="ECO:0000256" key="3">
    <source>
        <dbReference type="ARBA" id="ARBA00010617"/>
    </source>
</evidence>
<name>A0A6G1HGS0_9PEZI</name>